<dbReference type="GO" id="GO:0003839">
    <property type="term" value="F:gamma-glutamylcyclotransferase activity"/>
    <property type="evidence" value="ECO:0007669"/>
    <property type="project" value="UniProtKB-EC"/>
</dbReference>
<evidence type="ECO:0000256" key="4">
    <source>
        <dbReference type="PIRSR" id="PIRSR617939-2"/>
    </source>
</evidence>
<dbReference type="PANTHER" id="PTHR12935:SF0">
    <property type="entry name" value="GAMMA-GLUTAMYLCYCLOTRANSFERASE"/>
    <property type="match status" value="1"/>
</dbReference>
<evidence type="ECO:0000256" key="5">
    <source>
        <dbReference type="SAM" id="MobiDB-lite"/>
    </source>
</evidence>
<proteinExistence type="predicted"/>
<evidence type="ECO:0000313" key="6">
    <source>
        <dbReference type="EMBL" id="EEH51272.1"/>
    </source>
</evidence>
<feature type="binding site" evidence="4">
    <location>
        <position position="145"/>
    </location>
    <ligand>
        <name>substrate</name>
    </ligand>
</feature>
<evidence type="ECO:0000256" key="3">
    <source>
        <dbReference type="PIRSR" id="PIRSR617939-1"/>
    </source>
</evidence>
<gene>
    <name evidence="6" type="ORF">MICPUCDRAFT_54300</name>
</gene>
<dbReference type="Pfam" id="PF13772">
    <property type="entry name" value="AIG2_2"/>
    <property type="match status" value="1"/>
</dbReference>
<name>C1N8Z5_MICPC</name>
<dbReference type="KEGG" id="mpp:MICPUCDRAFT_54300"/>
<dbReference type="InterPro" id="IPR017939">
    <property type="entry name" value="G-Glutamylcylcotransferase"/>
</dbReference>
<protein>
    <recommendedName>
        <fullName evidence="1">gamma-glutamylcyclotransferase</fullName>
        <ecNumber evidence="1">4.3.2.9</ecNumber>
    </recommendedName>
</protein>
<reference evidence="6 7" key="1">
    <citation type="journal article" date="2009" name="Science">
        <title>Green evolution and dynamic adaptations revealed by genomes of the marine picoeukaryotes Micromonas.</title>
        <authorList>
            <person name="Worden A.Z."/>
            <person name="Lee J.H."/>
            <person name="Mock T."/>
            <person name="Rouze P."/>
            <person name="Simmons M.P."/>
            <person name="Aerts A.L."/>
            <person name="Allen A.E."/>
            <person name="Cuvelier M.L."/>
            <person name="Derelle E."/>
            <person name="Everett M.V."/>
            <person name="Foulon E."/>
            <person name="Grimwood J."/>
            <person name="Gundlach H."/>
            <person name="Henrissat B."/>
            <person name="Napoli C."/>
            <person name="McDonald S.M."/>
            <person name="Parker M.S."/>
            <person name="Rombauts S."/>
            <person name="Salamov A."/>
            <person name="Von Dassow P."/>
            <person name="Badger J.H."/>
            <person name="Coutinho P.M."/>
            <person name="Demir E."/>
            <person name="Dubchak I."/>
            <person name="Gentemann C."/>
            <person name="Eikrem W."/>
            <person name="Gready J.E."/>
            <person name="John U."/>
            <person name="Lanier W."/>
            <person name="Lindquist E.A."/>
            <person name="Lucas S."/>
            <person name="Mayer K.F."/>
            <person name="Moreau H."/>
            <person name="Not F."/>
            <person name="Otillar R."/>
            <person name="Panaud O."/>
            <person name="Pangilinan J."/>
            <person name="Paulsen I."/>
            <person name="Piegu B."/>
            <person name="Poliakov A."/>
            <person name="Robbens S."/>
            <person name="Schmutz J."/>
            <person name="Toulza E."/>
            <person name="Wyss T."/>
            <person name="Zelensky A."/>
            <person name="Zhou K."/>
            <person name="Armbrust E.V."/>
            <person name="Bhattacharya D."/>
            <person name="Goodenough U.W."/>
            <person name="Van de Peer Y."/>
            <person name="Grigoriev I.V."/>
        </authorList>
    </citation>
    <scope>NUCLEOTIDE SEQUENCE [LARGE SCALE GENOMIC DNA]</scope>
    <source>
        <strain evidence="6 7">CCMP1545</strain>
    </source>
</reference>
<dbReference type="PANTHER" id="PTHR12935">
    <property type="entry name" value="GAMMA-GLUTAMYLCYCLOTRANSFERASE"/>
    <property type="match status" value="1"/>
</dbReference>
<dbReference type="Proteomes" id="UP000001876">
    <property type="component" value="Unassembled WGS sequence"/>
</dbReference>
<dbReference type="EMBL" id="GG663751">
    <property type="protein sequence ID" value="EEH51272.1"/>
    <property type="molecule type" value="Genomic_DNA"/>
</dbReference>
<dbReference type="Gene3D" id="3.10.490.10">
    <property type="entry name" value="Gamma-glutamyl cyclotransferase-like"/>
    <property type="match status" value="1"/>
</dbReference>
<evidence type="ECO:0000256" key="2">
    <source>
        <dbReference type="ARBA" id="ARBA00023239"/>
    </source>
</evidence>
<sequence length="283" mass="31116">MSAPAGADASSSPSPPPSSSSSYVWSFGFGSNMNVAFVESKKGYKVHAHRCAVLRGWRLTFNLHGPDRVEESFANAQPSEDPADEIHGVAIKLTVEDALKLDAQERAYRRVAVVVRAYDGTEIEAHVYSKEQPPEKPERPCSARYLNVLVSGARSAGLDGAYVERLAKTPTYAPSAATLELRAALRRVAPRSLQVVFGGTHLGRDITTRMSRQWRGLSLDENDDRGRPPYRTPRAMDDDAEEEFVWQWCDHYLGKAGLDGVVAYLSEYAEQAEREEAAEDGGA</sequence>
<dbReference type="OrthoDB" id="192168at2759"/>
<accession>C1N8Z5</accession>
<dbReference type="CDD" id="cd06661">
    <property type="entry name" value="GGCT_like"/>
    <property type="match status" value="1"/>
</dbReference>
<keyword evidence="2" id="KW-0456">Lyase</keyword>
<evidence type="ECO:0000256" key="1">
    <source>
        <dbReference type="ARBA" id="ARBA00012346"/>
    </source>
</evidence>
<evidence type="ECO:0000313" key="7">
    <source>
        <dbReference type="Proteomes" id="UP000001876"/>
    </source>
</evidence>
<feature type="active site" description="Proton acceptor" evidence="3">
    <location>
        <position position="105"/>
    </location>
</feature>
<dbReference type="AlphaFoldDB" id="C1N8Z5"/>
<dbReference type="InterPro" id="IPR013024">
    <property type="entry name" value="GGCT-like"/>
</dbReference>
<dbReference type="RefSeq" id="XP_003064367.1">
    <property type="nucleotide sequence ID" value="XM_003064321.1"/>
</dbReference>
<keyword evidence="7" id="KW-1185">Reference proteome</keyword>
<feature type="region of interest" description="Disordered" evidence="5">
    <location>
        <begin position="217"/>
        <end position="236"/>
    </location>
</feature>
<organism evidence="7">
    <name type="scientific">Micromonas pusilla (strain CCMP1545)</name>
    <name type="common">Picoplanktonic green alga</name>
    <dbReference type="NCBI Taxonomy" id="564608"/>
    <lineage>
        <taxon>Eukaryota</taxon>
        <taxon>Viridiplantae</taxon>
        <taxon>Chlorophyta</taxon>
        <taxon>Mamiellophyceae</taxon>
        <taxon>Mamiellales</taxon>
        <taxon>Mamiellaceae</taxon>
        <taxon>Micromonas</taxon>
    </lineage>
</organism>
<dbReference type="EC" id="4.3.2.9" evidence="1"/>
<dbReference type="GeneID" id="9689808"/>